<dbReference type="GeneTree" id="ENSGT00940000169357"/>
<dbReference type="InterPro" id="IPR013176">
    <property type="entry name" value="Ccz1"/>
</dbReference>
<reference evidence="3" key="2">
    <citation type="submission" date="2025-08" db="UniProtKB">
        <authorList>
            <consortium name="Ensembl"/>
        </authorList>
    </citation>
    <scope>IDENTIFICATION</scope>
</reference>
<dbReference type="InterPro" id="IPR043987">
    <property type="entry name" value="CCZ1/INTU/HSP4_longin_1"/>
</dbReference>
<keyword evidence="4" id="KW-1185">Reference proteome</keyword>
<name>A0A2I3GML2_NOMLE</name>
<dbReference type="OMA" id="IYNPRFE"/>
<dbReference type="GO" id="GO:0035658">
    <property type="term" value="C:Mon1-Ccz1 complex"/>
    <property type="evidence" value="ECO:0007669"/>
    <property type="project" value="InterPro"/>
</dbReference>
<dbReference type="PANTHER" id="PTHR13056:SF0">
    <property type="entry name" value="VACUOLAR FUSION PROTEIN CCZ1 HOMOLOG-RELATED"/>
    <property type="match status" value="1"/>
</dbReference>
<reference evidence="3 4" key="1">
    <citation type="submission" date="2012-10" db="EMBL/GenBank/DDBJ databases">
        <authorList>
            <consortium name="Gibbon Genome Sequencing Consortium"/>
        </authorList>
    </citation>
    <scope>NUCLEOTIDE SEQUENCE [LARGE SCALE GENOMIC DNA]</scope>
</reference>
<comment type="similarity">
    <text evidence="1">Belongs to the CCZ1 family.</text>
</comment>
<organism evidence="3 4">
    <name type="scientific">Nomascus leucogenys</name>
    <name type="common">Northern white-cheeked gibbon</name>
    <name type="synonym">Hylobates leucogenys</name>
    <dbReference type="NCBI Taxonomy" id="61853"/>
    <lineage>
        <taxon>Eukaryota</taxon>
        <taxon>Metazoa</taxon>
        <taxon>Chordata</taxon>
        <taxon>Craniata</taxon>
        <taxon>Vertebrata</taxon>
        <taxon>Euteleostomi</taxon>
        <taxon>Mammalia</taxon>
        <taxon>Eutheria</taxon>
        <taxon>Euarchontoglires</taxon>
        <taxon>Primates</taxon>
        <taxon>Haplorrhini</taxon>
        <taxon>Catarrhini</taxon>
        <taxon>Hylobatidae</taxon>
        <taxon>Nomascus</taxon>
    </lineage>
</organism>
<proteinExistence type="inferred from homology"/>
<dbReference type="Proteomes" id="UP000001073">
    <property type="component" value="Chromosome 17"/>
</dbReference>
<sequence length="76" mass="8664">MAAAAAGAGSRPWAAQEKQFPPALLSFFIYNPRFEPRKIRFYHPNEVEKKRLGNEKIRNVGLCEAVVQFTRLFGIL</sequence>
<protein>
    <recommendedName>
        <fullName evidence="2">CCZ1/INTU/HSP4 first Longin domain-containing protein</fullName>
    </recommendedName>
</protein>
<dbReference type="STRING" id="61853.ENSNLEP00000032554"/>
<dbReference type="InParanoid" id="A0A2I3GML2"/>
<dbReference type="Ensembl" id="ENSNLET00000035172.1">
    <property type="protein sequence ID" value="ENSNLEP00000032554.1"/>
    <property type="gene ID" value="ENSNLEG00000035464.1"/>
</dbReference>
<evidence type="ECO:0000256" key="1">
    <source>
        <dbReference type="ARBA" id="ARBA00005352"/>
    </source>
</evidence>
<feature type="domain" description="CCZ1/INTU/HSP4 first Longin" evidence="2">
    <location>
        <begin position="25"/>
        <end position="72"/>
    </location>
</feature>
<dbReference type="PANTHER" id="PTHR13056">
    <property type="entry name" value="VACUOLAR FUSION PROTEIN CCZ1 HOMOLOG-RELATED"/>
    <property type="match status" value="1"/>
</dbReference>
<evidence type="ECO:0000313" key="3">
    <source>
        <dbReference type="Ensembl" id="ENSNLEP00000032554.1"/>
    </source>
</evidence>
<dbReference type="EMBL" id="ADFV01105003">
    <property type="status" value="NOT_ANNOTATED_CDS"/>
    <property type="molecule type" value="Genomic_DNA"/>
</dbReference>
<evidence type="ECO:0000259" key="2">
    <source>
        <dbReference type="Pfam" id="PF19031"/>
    </source>
</evidence>
<dbReference type="Pfam" id="PF19031">
    <property type="entry name" value="Intu_longin_1"/>
    <property type="match status" value="1"/>
</dbReference>
<reference evidence="3" key="3">
    <citation type="submission" date="2025-09" db="UniProtKB">
        <authorList>
            <consortium name="Ensembl"/>
        </authorList>
    </citation>
    <scope>IDENTIFICATION</scope>
</reference>
<dbReference type="AlphaFoldDB" id="A0A2I3GML2"/>
<accession>A0A2I3GML2</accession>
<dbReference type="GO" id="GO:0016192">
    <property type="term" value="P:vesicle-mediated transport"/>
    <property type="evidence" value="ECO:0007669"/>
    <property type="project" value="InterPro"/>
</dbReference>
<evidence type="ECO:0000313" key="4">
    <source>
        <dbReference type="Proteomes" id="UP000001073"/>
    </source>
</evidence>